<accession>A0A2H0XAZ5</accession>
<dbReference type="SUPFAM" id="SSF54523">
    <property type="entry name" value="Pili subunits"/>
    <property type="match status" value="1"/>
</dbReference>
<dbReference type="Pfam" id="PF07963">
    <property type="entry name" value="N_methyl"/>
    <property type="match status" value="1"/>
</dbReference>
<dbReference type="InterPro" id="IPR012902">
    <property type="entry name" value="N_methyl_site"/>
</dbReference>
<proteinExistence type="predicted"/>
<dbReference type="PROSITE" id="PS00409">
    <property type="entry name" value="PROKAR_NTER_METHYL"/>
    <property type="match status" value="1"/>
</dbReference>
<dbReference type="Proteomes" id="UP000231252">
    <property type="component" value="Unassembled WGS sequence"/>
</dbReference>
<name>A0A2H0XAZ5_UNCKA</name>
<gene>
    <name evidence="2" type="ORF">COT50_03790</name>
</gene>
<keyword evidence="1" id="KW-0812">Transmembrane</keyword>
<feature type="transmembrane region" description="Helical" evidence="1">
    <location>
        <begin position="12"/>
        <end position="32"/>
    </location>
</feature>
<comment type="caution">
    <text evidence="2">The sequence shown here is derived from an EMBL/GenBank/DDBJ whole genome shotgun (WGS) entry which is preliminary data.</text>
</comment>
<keyword evidence="1" id="KW-1133">Transmembrane helix</keyword>
<evidence type="ECO:0000313" key="3">
    <source>
        <dbReference type="Proteomes" id="UP000231252"/>
    </source>
</evidence>
<dbReference type="AlphaFoldDB" id="A0A2H0XAZ5"/>
<keyword evidence="1" id="KW-0472">Membrane</keyword>
<evidence type="ECO:0000256" key="1">
    <source>
        <dbReference type="SAM" id="Phobius"/>
    </source>
</evidence>
<sequence length="159" mass="16805">MSNKVFASIKGFTLVEVLIAVGVMSVASFAFLPSFTGSLNDKKLQQAVDAVRDATATVRNRALTEVGNPGASDATKYKYAGVKFTRNSGEYISFRSESATSTVCNNLGSNVVIDSTKTLPNAVIARINENDSPLCVFFAFKTAEAVTTKGLSNAVSCSN</sequence>
<evidence type="ECO:0008006" key="4">
    <source>
        <dbReference type="Google" id="ProtNLM"/>
    </source>
</evidence>
<dbReference type="EMBL" id="PEYU01000083">
    <property type="protein sequence ID" value="PIS22110.1"/>
    <property type="molecule type" value="Genomic_DNA"/>
</dbReference>
<evidence type="ECO:0000313" key="2">
    <source>
        <dbReference type="EMBL" id="PIS22110.1"/>
    </source>
</evidence>
<organism evidence="2 3">
    <name type="scientific">candidate division WWE3 bacterium CG08_land_8_20_14_0_20_41_10</name>
    <dbReference type="NCBI Taxonomy" id="1975085"/>
    <lineage>
        <taxon>Bacteria</taxon>
        <taxon>Katanobacteria</taxon>
    </lineage>
</organism>
<dbReference type="NCBIfam" id="TIGR02532">
    <property type="entry name" value="IV_pilin_GFxxxE"/>
    <property type="match status" value="1"/>
</dbReference>
<dbReference type="InterPro" id="IPR045584">
    <property type="entry name" value="Pilin-like"/>
</dbReference>
<protein>
    <recommendedName>
        <fullName evidence="4">General secretion pathway GspH domain-containing protein</fullName>
    </recommendedName>
</protein>
<dbReference type="Gene3D" id="3.30.700.10">
    <property type="entry name" value="Glycoprotein, Type 4 Pilin"/>
    <property type="match status" value="1"/>
</dbReference>
<reference evidence="3" key="1">
    <citation type="submission" date="2017-09" db="EMBL/GenBank/DDBJ databases">
        <title>Depth-based differentiation of microbial function through sediment-hosted aquifers and enrichment of novel symbionts in the deep terrestrial subsurface.</title>
        <authorList>
            <person name="Probst A.J."/>
            <person name="Ladd B."/>
            <person name="Jarett J.K."/>
            <person name="Geller-Mcgrath D.E."/>
            <person name="Sieber C.M.K."/>
            <person name="Emerson J.B."/>
            <person name="Anantharaman K."/>
            <person name="Thomas B.C."/>
            <person name="Malmstrom R."/>
            <person name="Stieglmeier M."/>
            <person name="Klingl A."/>
            <person name="Woyke T."/>
            <person name="Ryan C.M."/>
            <person name="Banfield J.F."/>
        </authorList>
    </citation>
    <scope>NUCLEOTIDE SEQUENCE [LARGE SCALE GENOMIC DNA]</scope>
</reference>